<sequence length="854" mass="97792">MTSPEVPFSGIENSQVQEYEASLGLTGNVRLKLVIDHGSDHTEVRCEQASANDELAIIRPRTGCLRPYYTSMVLLAHKHDEERGEFYELAFLQGSYAPDPFSEPGVVAVFDIFKAFVLFQSPSSRQSQETFAGMNELGRRQRKMIESITELKSPVHIKDPFLNTYRSRQIVFLDCLFEEHLHFILQSAKQHFATAHTLPNSVVESIFHQKTDVAFALPSPWPDEIFDHFRLILHDAGYPKTTFLFSESKAAVTYHSRQDICSIDRECTESELKDRLKVVVDMGKTFATVSAVSILEASKLTNRIGESIQGLSSLNGSQCLNDAFLDWLKREEYGDSHFRDLMRGLRGRTEREVEWALSTGIDHDKSRFLKKDRSMWVYPQPELGALRYTVHDRGVIESHESSLELNGSVMAEFIDQWLSRTMRLVDEVVTSLRHKYPSRKLEILVTGLGLGLEDERWRRSDSNSYIAKQFISHCDKLDIPMRRVSRPHDDIGYGLWKTLLIQDPTVKQYARTSFGAREGDRIHWFIKQGDNLSNVGDGDFKVEGMLHSDSPSVGSDVALEVLFSSDPFVHRGCNIDVELRKGTIKTLPISAIPINQLPVEQRGLFWPHRRSSWGMEFTVALRLDRLAAWLDVTFDHWGRFAHQYRTAQMDLKASKQITNLFQHHARLGYADASRYEEERQDKEWEKQGVIKKEYHEAEKKKWDEERKQWDEERKKHEEERKTWEYERTKLKSMLSAHKGANALPLPELSPKASNSESKTKPKPVQAASNKTETRSFGLRPRPPKVETDTHRVKKTPAKKAAKETVDALKLAALEQEVAHIEADQSQSVEKERTALTKATTIAGALAFRGKPNRK</sequence>
<comment type="caution">
    <text evidence="2">The sequence shown here is derived from an EMBL/GenBank/DDBJ whole genome shotgun (WGS) entry which is preliminary data.</text>
</comment>
<feature type="region of interest" description="Disordered" evidence="1">
    <location>
        <begin position="739"/>
        <end position="800"/>
    </location>
</feature>
<gene>
    <name evidence="2" type="ORF">H2200_012092</name>
</gene>
<feature type="region of interest" description="Disordered" evidence="1">
    <location>
        <begin position="701"/>
        <end position="720"/>
    </location>
</feature>
<reference evidence="2" key="1">
    <citation type="submission" date="2022-10" db="EMBL/GenBank/DDBJ databases">
        <title>Culturing micro-colonial fungi from biological soil crusts in the Mojave desert and describing Neophaeococcomyces mojavensis, and introducing the new genera and species Taxawa tesnikishii.</title>
        <authorList>
            <person name="Kurbessoian T."/>
            <person name="Stajich J.E."/>
        </authorList>
    </citation>
    <scope>NUCLEOTIDE SEQUENCE</scope>
    <source>
        <strain evidence="2">TK_41</strain>
    </source>
</reference>
<keyword evidence="3" id="KW-1185">Reference proteome</keyword>
<dbReference type="AlphaFoldDB" id="A0AA38WY64"/>
<name>A0AA38WY64_9EURO</name>
<evidence type="ECO:0000313" key="2">
    <source>
        <dbReference type="EMBL" id="KAJ9603314.1"/>
    </source>
</evidence>
<accession>A0AA38WY64</accession>
<evidence type="ECO:0000313" key="3">
    <source>
        <dbReference type="Proteomes" id="UP001172673"/>
    </source>
</evidence>
<organism evidence="2 3">
    <name type="scientific">Cladophialophora chaetospira</name>
    <dbReference type="NCBI Taxonomy" id="386627"/>
    <lineage>
        <taxon>Eukaryota</taxon>
        <taxon>Fungi</taxon>
        <taxon>Dikarya</taxon>
        <taxon>Ascomycota</taxon>
        <taxon>Pezizomycotina</taxon>
        <taxon>Eurotiomycetes</taxon>
        <taxon>Chaetothyriomycetidae</taxon>
        <taxon>Chaetothyriales</taxon>
        <taxon>Herpotrichiellaceae</taxon>
        <taxon>Cladophialophora</taxon>
    </lineage>
</organism>
<dbReference type="Proteomes" id="UP001172673">
    <property type="component" value="Unassembled WGS sequence"/>
</dbReference>
<dbReference type="EMBL" id="JAPDRK010000022">
    <property type="protein sequence ID" value="KAJ9603314.1"/>
    <property type="molecule type" value="Genomic_DNA"/>
</dbReference>
<protein>
    <submittedName>
        <fullName evidence="2">Uncharacterized protein</fullName>
    </submittedName>
</protein>
<proteinExistence type="predicted"/>
<evidence type="ECO:0000256" key="1">
    <source>
        <dbReference type="SAM" id="MobiDB-lite"/>
    </source>
</evidence>